<dbReference type="InterPro" id="IPR045093">
    <property type="entry name" value="Cullin"/>
</dbReference>
<dbReference type="PANTHER" id="PTHR11932">
    <property type="entry name" value="CULLIN"/>
    <property type="match status" value="1"/>
</dbReference>
<dbReference type="Gene3D" id="3.30.230.130">
    <property type="entry name" value="Cullin, Chain C, Domain 2"/>
    <property type="match status" value="1"/>
</dbReference>
<keyword evidence="6" id="KW-1185">Reference proteome</keyword>
<evidence type="ECO:0000256" key="1">
    <source>
        <dbReference type="ARBA" id="ARBA00006019"/>
    </source>
</evidence>
<comment type="similarity">
    <text evidence="1 2 3">Belongs to the cullin family.</text>
</comment>
<proteinExistence type="inferred from homology"/>
<dbReference type="InterPro" id="IPR016159">
    <property type="entry name" value="Cullin_repeat-like_dom_sf"/>
</dbReference>
<dbReference type="GO" id="GO:0006511">
    <property type="term" value="P:ubiquitin-dependent protein catabolic process"/>
    <property type="evidence" value="ECO:0007669"/>
    <property type="project" value="InterPro"/>
</dbReference>
<dbReference type="InterPro" id="IPR001373">
    <property type="entry name" value="Cullin_N"/>
</dbReference>
<dbReference type="Proteomes" id="UP000240830">
    <property type="component" value="Unassembled WGS sequence"/>
</dbReference>
<dbReference type="InterPro" id="IPR036390">
    <property type="entry name" value="WH_DNA-bd_sf"/>
</dbReference>
<evidence type="ECO:0000313" key="5">
    <source>
        <dbReference type="EMBL" id="PJF18391.1"/>
    </source>
</evidence>
<dbReference type="Gene3D" id="1.20.1310.10">
    <property type="entry name" value="Cullin Repeats"/>
    <property type="match status" value="2"/>
</dbReference>
<dbReference type="SUPFAM" id="SSF75632">
    <property type="entry name" value="Cullin homology domain"/>
    <property type="match status" value="1"/>
</dbReference>
<name>A0A2H9TKV3_9FUNG</name>
<accession>A0A2H9TKV3</accession>
<dbReference type="InterPro" id="IPR036317">
    <property type="entry name" value="Cullin_homology_sf"/>
</dbReference>
<evidence type="ECO:0000259" key="4">
    <source>
        <dbReference type="PROSITE" id="PS50069"/>
    </source>
</evidence>
<dbReference type="SUPFAM" id="SSF74788">
    <property type="entry name" value="Cullin repeat-like"/>
    <property type="match status" value="1"/>
</dbReference>
<protein>
    <submittedName>
        <fullName evidence="5">Cullin-1</fullName>
    </submittedName>
</protein>
<dbReference type="InterPro" id="IPR016158">
    <property type="entry name" value="Cullin_homology"/>
</dbReference>
<organism evidence="5 6">
    <name type="scientific">Paramicrosporidium saccamoebae</name>
    <dbReference type="NCBI Taxonomy" id="1246581"/>
    <lineage>
        <taxon>Eukaryota</taxon>
        <taxon>Fungi</taxon>
        <taxon>Fungi incertae sedis</taxon>
        <taxon>Cryptomycota</taxon>
        <taxon>Cryptomycota incertae sedis</taxon>
        <taxon>Paramicrosporidium</taxon>
    </lineage>
</organism>
<evidence type="ECO:0000256" key="3">
    <source>
        <dbReference type="RuleBase" id="RU003829"/>
    </source>
</evidence>
<dbReference type="SMART" id="SM00182">
    <property type="entry name" value="CULLIN"/>
    <property type="match status" value="1"/>
</dbReference>
<evidence type="ECO:0000313" key="6">
    <source>
        <dbReference type="Proteomes" id="UP000240830"/>
    </source>
</evidence>
<dbReference type="OrthoDB" id="27073at2759"/>
<dbReference type="PROSITE" id="PS50069">
    <property type="entry name" value="CULLIN_2"/>
    <property type="match status" value="1"/>
</dbReference>
<sequence length="726" mass="82745">MSDVGAVWNKLETFLNRLYNLDEAIDDWFTPDLYMSLYTMVYEYCVAKNTQSTDIQGRDLYTSLCAFYTNLPALPSHPVALLLQWRRYEQAALRVEAVFQYLDRFWVAREGAVHVVPLLWESWWGRMRGEEERLLAWAEGCLTAERAAGTVQPNADLKELFRIYHAISTVPEESLLLQAMSKTHSKSATNSKSATQSKSMTVSHPFLDHLLPWYCNTLQQDSTELLSRLSTAQMPTVGSIGIMLSFWKGEMERVARYLTGPSLPNKTVEKRTKETMKAAILLPLLPILRDQIVRSMETEEDPTETIQLIYNLVAQRKSLLKELVPSIETGLLARLTAKVPRQGAKAEQMSMLINLMFAMYQDARRIVSVAMMDEPMMLAASDTALKRFISDSPSAPAMAFRALGEHLARWVDTLIRDQEEFVPKIPFILTLLRYLEDKESFQKWYARLLSRRLLARQSFYQRDGEEALLTQLAATYGHGYVSNLRRMLVDMESSLQVSQQFLGRHKRAKLPFELSFQILTFGCWPASPDEAVLHWERRLHECLDSFAEFYGEQHTGRVLTWSPSLTTAEVVATFSQRPFSFILSAAQVAILLQLQDRPSTLIELSTITGLVPPLVQSSLMRLLQVQLVLSHADTLRLNHSFVSPHSRLNLSIAAETEIVVGLPKDVVEDRTFMLQARLVKYLKAHSQCTKAELTALVGESELEKTLQMLQEKEYLSVEGDQVVYIP</sequence>
<dbReference type="InterPro" id="IPR059120">
    <property type="entry name" value="Cullin-like_AB"/>
</dbReference>
<evidence type="ECO:0000256" key="2">
    <source>
        <dbReference type="PROSITE-ProRule" id="PRU00330"/>
    </source>
</evidence>
<dbReference type="Pfam" id="PF26557">
    <property type="entry name" value="Cullin_AB"/>
    <property type="match status" value="1"/>
</dbReference>
<dbReference type="Pfam" id="PF00888">
    <property type="entry name" value="Cullin"/>
    <property type="match status" value="1"/>
</dbReference>
<dbReference type="EMBL" id="MTSL01000126">
    <property type="protein sequence ID" value="PJF18391.1"/>
    <property type="molecule type" value="Genomic_DNA"/>
</dbReference>
<dbReference type="SUPFAM" id="SSF46785">
    <property type="entry name" value="Winged helix' DNA-binding domain"/>
    <property type="match status" value="1"/>
</dbReference>
<dbReference type="AlphaFoldDB" id="A0A2H9TKV3"/>
<gene>
    <name evidence="5" type="ORF">PSACC_01794</name>
</gene>
<dbReference type="STRING" id="1246581.A0A2H9TKV3"/>
<dbReference type="GO" id="GO:0031625">
    <property type="term" value="F:ubiquitin protein ligase binding"/>
    <property type="evidence" value="ECO:0007669"/>
    <property type="project" value="InterPro"/>
</dbReference>
<comment type="caution">
    <text evidence="5">The sequence shown here is derived from an EMBL/GenBank/DDBJ whole genome shotgun (WGS) entry which is preliminary data.</text>
</comment>
<reference evidence="5 6" key="1">
    <citation type="submission" date="2016-10" db="EMBL/GenBank/DDBJ databases">
        <title>The genome of Paramicrosporidium saccamoebae is the missing link in understanding Cryptomycota and Microsporidia evolution.</title>
        <authorList>
            <person name="Quandt C.A."/>
            <person name="Beaudet D."/>
            <person name="Corsaro D."/>
            <person name="Michel R."/>
            <person name="Corradi N."/>
            <person name="James T."/>
        </authorList>
    </citation>
    <scope>NUCLEOTIDE SEQUENCE [LARGE SCALE GENOMIC DNA]</scope>
    <source>
        <strain evidence="5 6">KSL3</strain>
    </source>
</reference>
<feature type="domain" description="Cullin family profile" evidence="4">
    <location>
        <begin position="402"/>
        <end position="623"/>
    </location>
</feature>